<dbReference type="OrthoDB" id="363185at2759"/>
<feature type="region of interest" description="Disordered" evidence="5">
    <location>
        <begin position="1"/>
        <end position="23"/>
    </location>
</feature>
<keyword evidence="8" id="KW-1185">Reference proteome</keyword>
<name>A0A6A5S483_9PLEO</name>
<evidence type="ECO:0000256" key="3">
    <source>
        <dbReference type="ARBA" id="ARBA00022827"/>
    </source>
</evidence>
<dbReference type="SUPFAM" id="SSF53271">
    <property type="entry name" value="PRTase-like"/>
    <property type="match status" value="1"/>
</dbReference>
<dbReference type="Pfam" id="PF00156">
    <property type="entry name" value="Pribosyltran"/>
    <property type="match status" value="1"/>
</dbReference>
<dbReference type="Proteomes" id="UP000800038">
    <property type="component" value="Unassembled WGS sequence"/>
</dbReference>
<dbReference type="Gene3D" id="3.40.462.20">
    <property type="match status" value="1"/>
</dbReference>
<keyword evidence="4" id="KW-0560">Oxidoreductase</keyword>
<protein>
    <recommendedName>
        <fullName evidence="6">FAD-binding PCMH-type domain-containing protein</fullName>
    </recommendedName>
</protein>
<dbReference type="EMBL" id="ML976391">
    <property type="protein sequence ID" value="KAF1934723.1"/>
    <property type="molecule type" value="Genomic_DNA"/>
</dbReference>
<evidence type="ECO:0000259" key="6">
    <source>
        <dbReference type="PROSITE" id="PS51387"/>
    </source>
</evidence>
<dbReference type="PROSITE" id="PS51387">
    <property type="entry name" value="FAD_PCMH"/>
    <property type="match status" value="1"/>
</dbReference>
<dbReference type="InterPro" id="IPR016169">
    <property type="entry name" value="FAD-bd_PCMH_sub2"/>
</dbReference>
<dbReference type="InterPro" id="IPR016166">
    <property type="entry name" value="FAD-bd_PCMH"/>
</dbReference>
<feature type="domain" description="FAD-binding PCMH-type" evidence="6">
    <location>
        <begin position="264"/>
        <end position="459"/>
    </location>
</feature>
<dbReference type="InterPro" id="IPR006094">
    <property type="entry name" value="Oxid_FAD_bind_N"/>
</dbReference>
<proteinExistence type="inferred from homology"/>
<dbReference type="Pfam" id="PF01565">
    <property type="entry name" value="FAD_binding_4"/>
    <property type="match status" value="1"/>
</dbReference>
<dbReference type="InterPro" id="IPR029057">
    <property type="entry name" value="PRTase-like"/>
</dbReference>
<dbReference type="PANTHER" id="PTHR42973:SF25">
    <property type="entry name" value="PHOSPHOMEVALONATE KINASE"/>
    <property type="match status" value="1"/>
</dbReference>
<dbReference type="GO" id="GO:0071949">
    <property type="term" value="F:FAD binding"/>
    <property type="evidence" value="ECO:0007669"/>
    <property type="project" value="InterPro"/>
</dbReference>
<gene>
    <name evidence="7" type="ORF">EJ02DRAFT_507382</name>
</gene>
<dbReference type="InterPro" id="IPR000836">
    <property type="entry name" value="PRTase_dom"/>
</dbReference>
<keyword evidence="2" id="KW-0285">Flavoprotein</keyword>
<comment type="similarity">
    <text evidence="1">Belongs to the oxygen-dependent FAD-linked oxidoreductase family.</text>
</comment>
<dbReference type="Gene3D" id="3.40.50.150">
    <property type="entry name" value="Vaccinia Virus protein VP39"/>
    <property type="match status" value="1"/>
</dbReference>
<evidence type="ECO:0000256" key="2">
    <source>
        <dbReference type="ARBA" id="ARBA00022630"/>
    </source>
</evidence>
<dbReference type="InterPro" id="IPR029063">
    <property type="entry name" value="SAM-dependent_MTases_sf"/>
</dbReference>
<dbReference type="Gene3D" id="3.30.465.10">
    <property type="match status" value="1"/>
</dbReference>
<dbReference type="AlphaFoldDB" id="A0A6A5S483"/>
<dbReference type="GO" id="GO:0016491">
    <property type="term" value="F:oxidoreductase activity"/>
    <property type="evidence" value="ECO:0007669"/>
    <property type="project" value="UniProtKB-KW"/>
</dbReference>
<dbReference type="SUPFAM" id="SSF56176">
    <property type="entry name" value="FAD-binding/transporter-associated domain-like"/>
    <property type="match status" value="1"/>
</dbReference>
<evidence type="ECO:0000256" key="5">
    <source>
        <dbReference type="SAM" id="MobiDB-lite"/>
    </source>
</evidence>
<dbReference type="Gene3D" id="3.40.50.300">
    <property type="entry name" value="P-loop containing nucleotide triphosphate hydrolases"/>
    <property type="match status" value="1"/>
</dbReference>
<accession>A0A6A5S483</accession>
<sequence>MTKPNSLLTQPNSPGLNQASARRTPLSDTQYAAGLRIFQNCTAYRDFIVPQLSRSETVLACLPGHLIRRIKRYVAYEPNDVFAEILEGSMGTEEVLPCLNLAAQVHRTSFDLETSTGDEKFDLILFCHSMSDMKPSHASITRALSMLTQHGIVVVFHRDGTLDFGSLVCTQTASFPTGLVCMADIDAVLDDFAAFIAGGSSEDAARAIWRELCRSFGVRRHDQLSFSAPEVMYAFNCHATSLSELTDLVLVVKEDRAIKNREARLQRPAAIARPTDTRQVQQCVQWVLRNEFSLTVIGGGHGGHCLKGNVFAVDMSAFDKVHLTAVEKTEEGREGIGKNLGALVVAEAGSTTGDIIRKTMAAGLTVPLGSRPTVGAGLWLQGGIGHLSRLHGLSCDAIIGTILVSVASGQILCVGHVPEQHIPRGAVRPANEADLLWAVKGAGTNFGIVMSVTFKAYPAPVYSTRNWVVPLADEAEALLQIRKFDTLVARDLDQKCSADACLYCKDHRLHLGVAVIEAYNSNFTRVLLTPAFEADIWGSGSDIKTVDGFGLFETEIYVYGMHGGHAGGKSSAFKRCIFLKNIGDKKIASRLVAAIKAQPSQFCYLHMIQGGGAVGDIAEEATAFGCRDWEYACVITGVWPREEGDDSELARSVKQWVYNVAEDLLPLSCGAYDPSNVLAHACPFPAASKLKLIILVTGEICAGKDHRAYKEQHRLALTAYFEEQVRQRPLLPDEHFLDMVHNAVGVDVLLITGIRDNAPVASFSHLVPECRLIEVNVCASENTRCMRRGSGEDNHDNDVDLTQMNYRPDLIFNNDETGDDAAQMFAESYLLPFLHSDLNLLAEMVREVPNFPRSGIDFRHVLGIAHQAGGLALCTDLLESRFPGDWAKIGAIACCGIGGIAFASALALRVDVPLPTSYISAMLSSSSEEALIEVERDVIPKGRPAVVIDDVLSSGSTLCALLDLLITAGVAAENIDVMVIAEFPVHRGRELLRNRGFGTIRVQSLLVVEGV</sequence>
<dbReference type="Gene3D" id="3.40.50.2020">
    <property type="match status" value="1"/>
</dbReference>
<dbReference type="PANTHER" id="PTHR42973">
    <property type="entry name" value="BINDING OXIDOREDUCTASE, PUTATIVE (AFU_ORTHOLOGUE AFUA_1G17690)-RELATED"/>
    <property type="match status" value="1"/>
</dbReference>
<keyword evidence="3" id="KW-0274">FAD</keyword>
<reference evidence="7" key="1">
    <citation type="journal article" date="2020" name="Stud. Mycol.">
        <title>101 Dothideomycetes genomes: a test case for predicting lifestyles and emergence of pathogens.</title>
        <authorList>
            <person name="Haridas S."/>
            <person name="Albert R."/>
            <person name="Binder M."/>
            <person name="Bloem J."/>
            <person name="Labutti K."/>
            <person name="Salamov A."/>
            <person name="Andreopoulos B."/>
            <person name="Baker S."/>
            <person name="Barry K."/>
            <person name="Bills G."/>
            <person name="Bluhm B."/>
            <person name="Cannon C."/>
            <person name="Castanera R."/>
            <person name="Culley D."/>
            <person name="Daum C."/>
            <person name="Ezra D."/>
            <person name="Gonzalez J."/>
            <person name="Henrissat B."/>
            <person name="Kuo A."/>
            <person name="Liang C."/>
            <person name="Lipzen A."/>
            <person name="Lutzoni F."/>
            <person name="Magnuson J."/>
            <person name="Mondo S."/>
            <person name="Nolan M."/>
            <person name="Ohm R."/>
            <person name="Pangilinan J."/>
            <person name="Park H.-J."/>
            <person name="Ramirez L."/>
            <person name="Alfaro M."/>
            <person name="Sun H."/>
            <person name="Tritt A."/>
            <person name="Yoshinaga Y."/>
            <person name="Zwiers L.-H."/>
            <person name="Turgeon B."/>
            <person name="Goodwin S."/>
            <person name="Spatafora J."/>
            <person name="Crous P."/>
            <person name="Grigoriev I."/>
        </authorList>
    </citation>
    <scope>NUCLEOTIDE SEQUENCE</scope>
    <source>
        <strain evidence="7">CBS 161.51</strain>
    </source>
</reference>
<dbReference type="InterPro" id="IPR036318">
    <property type="entry name" value="FAD-bd_PCMH-like_sf"/>
</dbReference>
<evidence type="ECO:0000256" key="1">
    <source>
        <dbReference type="ARBA" id="ARBA00005466"/>
    </source>
</evidence>
<evidence type="ECO:0000256" key="4">
    <source>
        <dbReference type="ARBA" id="ARBA00023002"/>
    </source>
</evidence>
<organism evidence="7 8">
    <name type="scientific">Clathrospora elynae</name>
    <dbReference type="NCBI Taxonomy" id="706981"/>
    <lineage>
        <taxon>Eukaryota</taxon>
        <taxon>Fungi</taxon>
        <taxon>Dikarya</taxon>
        <taxon>Ascomycota</taxon>
        <taxon>Pezizomycotina</taxon>
        <taxon>Dothideomycetes</taxon>
        <taxon>Pleosporomycetidae</taxon>
        <taxon>Pleosporales</taxon>
        <taxon>Diademaceae</taxon>
        <taxon>Clathrospora</taxon>
    </lineage>
</organism>
<dbReference type="InterPro" id="IPR027417">
    <property type="entry name" value="P-loop_NTPase"/>
</dbReference>
<dbReference type="InterPro" id="IPR050416">
    <property type="entry name" value="FAD-linked_Oxidoreductase"/>
</dbReference>
<dbReference type="CDD" id="cd06223">
    <property type="entry name" value="PRTases_typeI"/>
    <property type="match status" value="1"/>
</dbReference>
<evidence type="ECO:0000313" key="8">
    <source>
        <dbReference type="Proteomes" id="UP000800038"/>
    </source>
</evidence>
<evidence type="ECO:0000313" key="7">
    <source>
        <dbReference type="EMBL" id="KAF1934723.1"/>
    </source>
</evidence>